<proteinExistence type="predicted"/>
<evidence type="ECO:0000313" key="2">
    <source>
        <dbReference type="Proteomes" id="UP001281147"/>
    </source>
</evidence>
<name>A0ACC3N454_9PEZI</name>
<sequence length="788" mass="87099">MAPKKKQSEDTISRQAGRGVIDSSSDMAGEGVQSLQDIASNPTSGEAFNLSALMDWTRKQMRDQQAPALTGRHRPSTASLANLRPASFEALLTDTRGEGMVIYLGIRSVSMCNGMTLAVQDSEEKEGLVWSLIEYPLPGGPASMAPDTLIAVWEPYYGTSPNGQLAICVHHPTDIAHISKFDPKAVEQLPSLRATEQITDPLRAGDTAFVSNSLMEAVDCYSEGIEQPISNYIEIAGKFCAVLSKRAFMYARMSLHSEAFADATAALIHEPKHLQALKIACSSALEIGKYESAQEYVQRLLMLDPDHSGNQRLSEKVASRMQQAKGQYDLNTLAGKTTPSNMVHDVADFISDIEIRGSKLGGRGVFAKQRFVRGQIVLWEKPIAIPFDEKKSSFEHGLTNFMGHDNSGVCKRSSMAFVQQLAANTGTDASLAEKLFSMFDGSQPEPKVNDRSKKQVFDSYRAINIVKYNYHNINLGNASVGQQFYDPNTKSEVPKEFQNNYTSTVARGLWYMNSMLNHSCLPNTSYTNIGNIMIIKAQKDIEEGEELTTEYAERGQPLEMRKMVLTKYGFECCCPLCKIEAPLPREAKAKRQHLHQPSKAKLPAAIQSGTVGLEMMIRDTLKTYGAELESGLPCVMMMKPLFNLAHTYLGPITDWRKASPDLRAKGHDYFLWTLKLGLRIDLLYAPTATYCELAFGKHSLSHAIGVLALIGLAELASLSPVSTERKRAVALLRCAKTLYKMHYAEDATFDDRSQKYKCKSLSACIDAVAPPEGWDKVKVLLRPNEALV</sequence>
<keyword evidence="2" id="KW-1185">Reference proteome</keyword>
<accession>A0ACC3N454</accession>
<evidence type="ECO:0000313" key="1">
    <source>
        <dbReference type="EMBL" id="KAK3709705.1"/>
    </source>
</evidence>
<comment type="caution">
    <text evidence="1">The sequence shown here is derived from an EMBL/GenBank/DDBJ whole genome shotgun (WGS) entry which is preliminary data.</text>
</comment>
<dbReference type="Proteomes" id="UP001281147">
    <property type="component" value="Unassembled WGS sequence"/>
</dbReference>
<gene>
    <name evidence="1" type="ORF">LTR37_010732</name>
</gene>
<protein>
    <submittedName>
        <fullName evidence="1">Uncharacterized protein</fullName>
    </submittedName>
</protein>
<dbReference type="EMBL" id="JAUTXU010000090">
    <property type="protein sequence ID" value="KAK3709705.1"/>
    <property type="molecule type" value="Genomic_DNA"/>
</dbReference>
<reference evidence="1" key="1">
    <citation type="submission" date="2023-07" db="EMBL/GenBank/DDBJ databases">
        <title>Black Yeasts Isolated from many extreme environments.</title>
        <authorList>
            <person name="Coleine C."/>
            <person name="Stajich J.E."/>
            <person name="Selbmann L."/>
        </authorList>
    </citation>
    <scope>NUCLEOTIDE SEQUENCE</scope>
    <source>
        <strain evidence="1">CCFEE 5714</strain>
    </source>
</reference>
<organism evidence="1 2">
    <name type="scientific">Vermiconidia calcicola</name>
    <dbReference type="NCBI Taxonomy" id="1690605"/>
    <lineage>
        <taxon>Eukaryota</taxon>
        <taxon>Fungi</taxon>
        <taxon>Dikarya</taxon>
        <taxon>Ascomycota</taxon>
        <taxon>Pezizomycotina</taxon>
        <taxon>Dothideomycetes</taxon>
        <taxon>Dothideomycetidae</taxon>
        <taxon>Mycosphaerellales</taxon>
        <taxon>Extremaceae</taxon>
        <taxon>Vermiconidia</taxon>
    </lineage>
</organism>